<evidence type="ECO:0000313" key="5">
    <source>
        <dbReference type="EMBL" id="PHH69821.1"/>
    </source>
</evidence>
<accession>A0A2C5YSF1</accession>
<evidence type="ECO:0000259" key="3">
    <source>
        <dbReference type="Pfam" id="PF10350"/>
    </source>
</evidence>
<dbReference type="Pfam" id="PF10350">
    <property type="entry name" value="DUF2428"/>
    <property type="match status" value="1"/>
</dbReference>
<dbReference type="EMBL" id="NJEU01000882">
    <property type="protein sequence ID" value="PHH69821.1"/>
    <property type="molecule type" value="Genomic_DNA"/>
</dbReference>
<dbReference type="PANTHER" id="PTHR14387">
    <property type="entry name" value="THADA/DEATH RECEPTOR INTERACTING PROTEIN"/>
    <property type="match status" value="1"/>
</dbReference>
<dbReference type="OrthoDB" id="73997at2759"/>
<dbReference type="Pfam" id="PF25151">
    <property type="entry name" value="TPR_Trm732_C"/>
    <property type="match status" value="1"/>
</dbReference>
<feature type="domain" description="DUF2428" evidence="3">
    <location>
        <begin position="4"/>
        <end position="187"/>
    </location>
</feature>
<gene>
    <name evidence="5" type="ORF">CDD82_7495</name>
</gene>
<proteinExistence type="inferred from homology"/>
<protein>
    <submittedName>
        <fullName evidence="5">Uncharacterized protein</fullName>
    </submittedName>
</protein>
<dbReference type="Proteomes" id="UP000224854">
    <property type="component" value="Unassembled WGS sequence"/>
</dbReference>
<dbReference type="InterPro" id="IPR019442">
    <property type="entry name" value="THADA/TRM732_DUF2428"/>
</dbReference>
<evidence type="ECO:0000259" key="4">
    <source>
        <dbReference type="Pfam" id="PF25151"/>
    </source>
</evidence>
<name>A0A2C5YSF1_9HYPO</name>
<sequence length="809" mass="88410">MLHSNLMRTLVQSMSSLPSRQTLIRPSRGVFESIGSLVFDQLASLRHRGALTTVAATFATCCQHTKYVDCERDLLQLWYRGSLEAISSQASTTRRSAGIPSIMTAILSANASQPGFDVVMAKLMDIAAQEPSAGDADHAFVPQVHAYNCLKDIFKNSMLASLGNRSDKYLPQCLELAANGLGSSVWAIRNCGLLFLRSLIDCLFGSHETKAMLEAGWDGKANRLPYHRYPNLAAVLARLLRWGPDQVAAESVFPALDIIRRAGPPEALRNDIERLVAAYLNSRLWHVRELAARTLCSCLLHPGWLDAIERLMEDALRRNDNNYLHGVLMTLSFVVARLQAVDADCLLGRLETLALFLGQPLLQHGLSACSDVMATYLQVVNTVWALEAKTSQPRSLFRVPALVNSSTIGSALFRSQQAIYKVHVACQEHDEPVQQLRVLLLHAKASTHGLVAALETLPQLLAPSRLVCELYIDVCKSSVASEARVKALDNLAPVLQALLAVDELDNGLVDALAGLWKFLRSGPLSPTLANAVVAMSGRIVAAMSNNGLKRNLVDVESWGCMMSEAGADDKEFDTRLAAIESLCAFMTSAKSQDSLWPLLALYDALNDDDDEMRHMACAAVNSVIDKALVPLAAADALLDWLVQRFGAETAFRDEVVRRMAGAGAGAGAPWTRARDQMAFALRSDDALFVVEERNLFVDAVREANRWALVFEVLDWPDADSNALQRLHDWLVDGVAYFAELVAQRDDGPLGWTSSPQVFSLCLRLMRGASALQAKKVSSSALDEAVGGARQALGRRDARVSRLLTDVWGL</sequence>
<evidence type="ECO:0000313" key="6">
    <source>
        <dbReference type="Proteomes" id="UP000224854"/>
    </source>
</evidence>
<comment type="similarity">
    <text evidence="1">Belongs to the THADA family.</text>
</comment>
<dbReference type="AlphaFoldDB" id="A0A2C5YSF1"/>
<dbReference type="PANTHER" id="PTHR14387:SF0">
    <property type="entry name" value="DUF2428 DOMAIN-CONTAINING PROTEIN"/>
    <property type="match status" value="1"/>
</dbReference>
<dbReference type="GO" id="GO:0030488">
    <property type="term" value="P:tRNA methylation"/>
    <property type="evidence" value="ECO:0007669"/>
    <property type="project" value="TreeGrafter"/>
</dbReference>
<keyword evidence="6" id="KW-1185">Reference proteome</keyword>
<dbReference type="GO" id="GO:0005829">
    <property type="term" value="C:cytosol"/>
    <property type="evidence" value="ECO:0007669"/>
    <property type="project" value="TreeGrafter"/>
</dbReference>
<comment type="caution">
    <text evidence="5">The sequence shown here is derived from an EMBL/GenBank/DDBJ whole genome shotgun (WGS) entry which is preliminary data.</text>
</comment>
<reference evidence="5 6" key="1">
    <citation type="submission" date="2017-06" db="EMBL/GenBank/DDBJ databases">
        <title>Ant-infecting Ophiocordyceps genomes reveal a high diversity of potential behavioral manipulation genes and a possible major role for enterotoxins.</title>
        <authorList>
            <person name="De Bekker C."/>
            <person name="Evans H.C."/>
            <person name="Brachmann A."/>
            <person name="Hughes D.P."/>
        </authorList>
    </citation>
    <scope>NUCLEOTIDE SEQUENCE [LARGE SCALE GENOMIC DNA]</scope>
    <source>
        <strain evidence="5 6">1348a</strain>
    </source>
</reference>
<dbReference type="SUPFAM" id="SSF48371">
    <property type="entry name" value="ARM repeat"/>
    <property type="match status" value="1"/>
</dbReference>
<keyword evidence="2" id="KW-0819">tRNA processing</keyword>
<dbReference type="Pfam" id="PF26523">
    <property type="entry name" value="Trm732_C"/>
    <property type="match status" value="1"/>
</dbReference>
<organism evidence="5 6">
    <name type="scientific">Ophiocordyceps australis</name>
    <dbReference type="NCBI Taxonomy" id="1399860"/>
    <lineage>
        <taxon>Eukaryota</taxon>
        <taxon>Fungi</taxon>
        <taxon>Dikarya</taxon>
        <taxon>Ascomycota</taxon>
        <taxon>Pezizomycotina</taxon>
        <taxon>Sordariomycetes</taxon>
        <taxon>Hypocreomycetidae</taxon>
        <taxon>Hypocreales</taxon>
        <taxon>Ophiocordycipitaceae</taxon>
        <taxon>Ophiocordyceps</taxon>
    </lineage>
</organism>
<dbReference type="InterPro" id="IPR016024">
    <property type="entry name" value="ARM-type_fold"/>
</dbReference>
<dbReference type="InterPro" id="IPR051954">
    <property type="entry name" value="tRNA_methyltransferase_THADA"/>
</dbReference>
<evidence type="ECO:0000256" key="2">
    <source>
        <dbReference type="ARBA" id="ARBA00022694"/>
    </source>
</evidence>
<dbReference type="InterPro" id="IPR056842">
    <property type="entry name" value="THADA-like_TPR_C"/>
</dbReference>
<feature type="domain" description="tRNA (32-2'-O)-methyltransferase regulator THADA-like C-terminal TPR repeats region" evidence="4">
    <location>
        <begin position="189"/>
        <end position="332"/>
    </location>
</feature>
<evidence type="ECO:0000256" key="1">
    <source>
        <dbReference type="ARBA" id="ARBA00010409"/>
    </source>
</evidence>